<keyword evidence="3" id="KW-1185">Reference proteome</keyword>
<gene>
    <name evidence="2" type="ORF">SAMN05444001_11859</name>
</gene>
<name>A0A8G2BYD4_9BACT</name>
<sequence>MTAKEIFFKTLQFGWIKRGLGLLNILIAVIQFAILMGISTLFNNEGVGVAMFIVWLCVIGIVNFILNHYIGYMVKAGHVAVITMAFKTGTVPENPVGTGKAMVKNASGHPMFTSR</sequence>
<dbReference type="Proteomes" id="UP000236725">
    <property type="component" value="Unassembled WGS sequence"/>
</dbReference>
<comment type="caution">
    <text evidence="2">The sequence shown here is derived from an EMBL/GenBank/DDBJ whole genome shotgun (WGS) entry which is preliminary data.</text>
</comment>
<proteinExistence type="predicted"/>
<organism evidence="2 3">
    <name type="scientific">Parabacteroides chinchillae</name>
    <dbReference type="NCBI Taxonomy" id="871327"/>
    <lineage>
        <taxon>Bacteria</taxon>
        <taxon>Pseudomonadati</taxon>
        <taxon>Bacteroidota</taxon>
        <taxon>Bacteroidia</taxon>
        <taxon>Bacteroidales</taxon>
        <taxon>Tannerellaceae</taxon>
        <taxon>Parabacteroides</taxon>
    </lineage>
</organism>
<feature type="transmembrane region" description="Helical" evidence="1">
    <location>
        <begin position="21"/>
        <end position="42"/>
    </location>
</feature>
<evidence type="ECO:0000256" key="1">
    <source>
        <dbReference type="SAM" id="Phobius"/>
    </source>
</evidence>
<dbReference type="EMBL" id="FNVS01000018">
    <property type="protein sequence ID" value="SEG18041.1"/>
    <property type="molecule type" value="Genomic_DNA"/>
</dbReference>
<dbReference type="RefSeq" id="WP_234999381.1">
    <property type="nucleotide sequence ID" value="NZ_FNVS01000018.1"/>
</dbReference>
<reference evidence="2 3" key="1">
    <citation type="submission" date="2016-10" db="EMBL/GenBank/DDBJ databases">
        <authorList>
            <person name="Varghese N."/>
            <person name="Submissions S."/>
        </authorList>
    </citation>
    <scope>NUCLEOTIDE SEQUENCE [LARGE SCALE GENOMIC DNA]</scope>
    <source>
        <strain evidence="2 3">DSM 29073</strain>
    </source>
</reference>
<evidence type="ECO:0000313" key="2">
    <source>
        <dbReference type="EMBL" id="SEG18041.1"/>
    </source>
</evidence>
<protein>
    <submittedName>
        <fullName evidence="2">Uncharacterized protein</fullName>
    </submittedName>
</protein>
<dbReference type="AlphaFoldDB" id="A0A8G2BYD4"/>
<evidence type="ECO:0000313" key="3">
    <source>
        <dbReference type="Proteomes" id="UP000236725"/>
    </source>
</evidence>
<keyword evidence="1" id="KW-0812">Transmembrane</keyword>
<keyword evidence="1" id="KW-0472">Membrane</keyword>
<feature type="transmembrane region" description="Helical" evidence="1">
    <location>
        <begin position="48"/>
        <end position="66"/>
    </location>
</feature>
<accession>A0A8G2BYD4</accession>
<keyword evidence="1" id="KW-1133">Transmembrane helix</keyword>